<feature type="region of interest" description="Disordered" evidence="1">
    <location>
        <begin position="92"/>
        <end position="130"/>
    </location>
</feature>
<feature type="region of interest" description="Disordered" evidence="1">
    <location>
        <begin position="14"/>
        <end position="49"/>
    </location>
</feature>
<proteinExistence type="predicted"/>
<dbReference type="AlphaFoldDB" id="A0A8H4LY29"/>
<comment type="caution">
    <text evidence="2">The sequence shown here is derived from an EMBL/GenBank/DDBJ whole genome shotgun (WGS) entry which is preliminary data.</text>
</comment>
<gene>
    <name evidence="2" type="ORF">G6O67_004176</name>
</gene>
<sequence length="130" mass="14279">MCPAKPHLHTQLFNMPDSCRRGQSTRSRQREQEPRYLGKDYEEKRREGQAVGGIAQGLGQVARVLPRAANQPAQRPEDAVDEAMRISHHTTSKAVTDMAHQEAGRDQGCSMPALASAAISSRGRMKPSTS</sequence>
<protein>
    <submittedName>
        <fullName evidence="2">Uncharacterized protein</fullName>
    </submittedName>
</protein>
<evidence type="ECO:0000256" key="1">
    <source>
        <dbReference type="SAM" id="MobiDB-lite"/>
    </source>
</evidence>
<reference evidence="2 3" key="1">
    <citation type="journal article" date="2020" name="Genome Biol. Evol.">
        <title>A new high-quality draft genome assembly of the Chinese cordyceps Ophiocordyceps sinensis.</title>
        <authorList>
            <person name="Shu R."/>
            <person name="Zhang J."/>
            <person name="Meng Q."/>
            <person name="Zhang H."/>
            <person name="Zhou G."/>
            <person name="Li M."/>
            <person name="Wu P."/>
            <person name="Zhao Y."/>
            <person name="Chen C."/>
            <person name="Qin Q."/>
        </authorList>
    </citation>
    <scope>NUCLEOTIDE SEQUENCE [LARGE SCALE GENOMIC DNA]</scope>
    <source>
        <strain evidence="2 3">IOZ07</strain>
    </source>
</reference>
<feature type="compositionally biased region" description="Basic and acidic residues" evidence="1">
    <location>
        <begin position="28"/>
        <end position="48"/>
    </location>
</feature>
<keyword evidence="3" id="KW-1185">Reference proteome</keyword>
<dbReference type="EMBL" id="JAAVMX010000005">
    <property type="protein sequence ID" value="KAF4507705.1"/>
    <property type="molecule type" value="Genomic_DNA"/>
</dbReference>
<organism evidence="2 3">
    <name type="scientific">Ophiocordyceps sinensis</name>
    <dbReference type="NCBI Taxonomy" id="72228"/>
    <lineage>
        <taxon>Eukaryota</taxon>
        <taxon>Fungi</taxon>
        <taxon>Dikarya</taxon>
        <taxon>Ascomycota</taxon>
        <taxon>Pezizomycotina</taxon>
        <taxon>Sordariomycetes</taxon>
        <taxon>Hypocreomycetidae</taxon>
        <taxon>Hypocreales</taxon>
        <taxon>Ophiocordycipitaceae</taxon>
        <taxon>Ophiocordyceps</taxon>
    </lineage>
</organism>
<name>A0A8H4LY29_9HYPO</name>
<evidence type="ECO:0000313" key="3">
    <source>
        <dbReference type="Proteomes" id="UP000557566"/>
    </source>
</evidence>
<dbReference type="Proteomes" id="UP000557566">
    <property type="component" value="Unassembled WGS sequence"/>
</dbReference>
<accession>A0A8H4LY29</accession>
<evidence type="ECO:0000313" key="2">
    <source>
        <dbReference type="EMBL" id="KAF4507705.1"/>
    </source>
</evidence>